<dbReference type="EMBL" id="SZZP01000028">
    <property type="protein sequence ID" value="TKV74024.1"/>
    <property type="molecule type" value="Genomic_DNA"/>
</dbReference>
<dbReference type="PANTHER" id="PTHR46577">
    <property type="entry name" value="HTH-TYPE TRANSCRIPTIONAL REGULATORY PROTEIN GABR"/>
    <property type="match status" value="1"/>
</dbReference>
<protein>
    <submittedName>
        <fullName evidence="2">PLP-dependent aminotransferase family protein</fullName>
    </submittedName>
</protein>
<dbReference type="InterPro" id="IPR004839">
    <property type="entry name" value="Aminotransferase_I/II_large"/>
</dbReference>
<dbReference type="Pfam" id="PF00155">
    <property type="entry name" value="Aminotran_1_2"/>
    <property type="match status" value="1"/>
</dbReference>
<gene>
    <name evidence="2" type="ORF">FDV58_34020</name>
</gene>
<dbReference type="InterPro" id="IPR015421">
    <property type="entry name" value="PyrdxlP-dep_Trfase_major"/>
</dbReference>
<comment type="caution">
    <text evidence="2">The sequence shown here is derived from an EMBL/GenBank/DDBJ whole genome shotgun (WGS) entry which is preliminary data.</text>
</comment>
<keyword evidence="2" id="KW-0808">Transferase</keyword>
<dbReference type="RefSeq" id="WP_137483002.1">
    <property type="nucleotide sequence ID" value="NZ_SZZP01000028.1"/>
</dbReference>
<dbReference type="SUPFAM" id="SSF53383">
    <property type="entry name" value="PLP-dependent transferases"/>
    <property type="match status" value="1"/>
</dbReference>
<proteinExistence type="predicted"/>
<reference evidence="2 3" key="1">
    <citation type="submission" date="2019-05" db="EMBL/GenBank/DDBJ databases">
        <title>Draft Genome of Bradyrhizobium elkanii strain SEMIA 938, Used in Commercial Inoculants for Lupinus spp. in Brazil.</title>
        <authorList>
            <person name="Hungria M."/>
            <person name="Delamuta J.R.M."/>
            <person name="Ribeiro R.A."/>
            <person name="Nogueira M.A."/>
        </authorList>
    </citation>
    <scope>NUCLEOTIDE SEQUENCE [LARGE SCALE GENOMIC DNA]</scope>
    <source>
        <strain evidence="2 3">Semia 938</strain>
    </source>
</reference>
<dbReference type="Gene3D" id="3.40.640.10">
    <property type="entry name" value="Type I PLP-dependent aspartate aminotransferase-like (Major domain)"/>
    <property type="match status" value="1"/>
</dbReference>
<dbReference type="Proteomes" id="UP000305095">
    <property type="component" value="Unassembled WGS sequence"/>
</dbReference>
<evidence type="ECO:0000313" key="3">
    <source>
        <dbReference type="Proteomes" id="UP000305095"/>
    </source>
</evidence>
<feature type="domain" description="Aminotransferase class I/classII large" evidence="1">
    <location>
        <begin position="57"/>
        <end position="351"/>
    </location>
</feature>
<evidence type="ECO:0000313" key="2">
    <source>
        <dbReference type="EMBL" id="TKV74024.1"/>
    </source>
</evidence>
<dbReference type="Gene3D" id="3.90.1150.10">
    <property type="entry name" value="Aspartate Aminotransferase, domain 1"/>
    <property type="match status" value="1"/>
</dbReference>
<keyword evidence="2" id="KW-0032">Aminotransferase</keyword>
<evidence type="ECO:0000259" key="1">
    <source>
        <dbReference type="Pfam" id="PF00155"/>
    </source>
</evidence>
<dbReference type="CDD" id="cd00609">
    <property type="entry name" value="AAT_like"/>
    <property type="match status" value="1"/>
</dbReference>
<sequence length="364" mass="39886">MIDLRRITSPQVAGGDEYLRRTLLSLASRWDCVDEMRHHRRLGTTDDLLAAQKYLAMGNRGPVSTDRLFLANGTWNVLLILLETLVGRGNSIAVEASTYSQVCDAARILGIRLVPVLLDADGLVPEAFEEACHVHRPKLLYCVPNAQNPTACTIPLDRRAKIAEIARYHDVVILEDDPQGMVREDFPPGFSDIAPDISWTVMGLSKCFFVGVRIAYVVAPSKAAIERVMARFGSMAMWYASVPSAAIATRAILEGSAEDLLRAIRQEAQQRRELVVRLMPGIAASCIGALHVWLSSDSLSGDELVERARMEGVMVRSGSEFAVEKPNPLDGIRVSLADVSLGSLEKGLARLARIVAPDQRSDDL</sequence>
<dbReference type="AlphaFoldDB" id="A0A4U6RHX5"/>
<dbReference type="InterPro" id="IPR051446">
    <property type="entry name" value="HTH_trans_reg/aminotransferase"/>
</dbReference>
<dbReference type="PANTHER" id="PTHR46577:SF1">
    <property type="entry name" value="HTH-TYPE TRANSCRIPTIONAL REGULATORY PROTEIN GABR"/>
    <property type="match status" value="1"/>
</dbReference>
<dbReference type="GO" id="GO:0030170">
    <property type="term" value="F:pyridoxal phosphate binding"/>
    <property type="evidence" value="ECO:0007669"/>
    <property type="project" value="InterPro"/>
</dbReference>
<name>A0A4U6RHX5_BRAEL</name>
<dbReference type="InterPro" id="IPR015424">
    <property type="entry name" value="PyrdxlP-dep_Trfase"/>
</dbReference>
<dbReference type="GO" id="GO:0008483">
    <property type="term" value="F:transaminase activity"/>
    <property type="evidence" value="ECO:0007669"/>
    <property type="project" value="UniProtKB-KW"/>
</dbReference>
<organism evidence="2 3">
    <name type="scientific">Bradyrhizobium elkanii</name>
    <dbReference type="NCBI Taxonomy" id="29448"/>
    <lineage>
        <taxon>Bacteria</taxon>
        <taxon>Pseudomonadati</taxon>
        <taxon>Pseudomonadota</taxon>
        <taxon>Alphaproteobacteria</taxon>
        <taxon>Hyphomicrobiales</taxon>
        <taxon>Nitrobacteraceae</taxon>
        <taxon>Bradyrhizobium</taxon>
    </lineage>
</organism>
<accession>A0A4U6RHX5</accession>
<dbReference type="InterPro" id="IPR015422">
    <property type="entry name" value="PyrdxlP-dep_Trfase_small"/>
</dbReference>